<feature type="compositionally biased region" description="Polar residues" evidence="1">
    <location>
        <begin position="82"/>
        <end position="93"/>
    </location>
</feature>
<feature type="region of interest" description="Disordered" evidence="1">
    <location>
        <begin position="1178"/>
        <end position="1204"/>
    </location>
</feature>
<feature type="region of interest" description="Disordered" evidence="1">
    <location>
        <begin position="82"/>
        <end position="157"/>
    </location>
</feature>
<name>A0ABV0JD97_9CYAN</name>
<feature type="compositionally biased region" description="Low complexity" evidence="1">
    <location>
        <begin position="133"/>
        <end position="152"/>
    </location>
</feature>
<dbReference type="RefSeq" id="WP_190441042.1">
    <property type="nucleotide sequence ID" value="NZ_JAMPKM010000016.1"/>
</dbReference>
<evidence type="ECO:0000313" key="3">
    <source>
        <dbReference type="Proteomes" id="UP001464891"/>
    </source>
</evidence>
<dbReference type="Proteomes" id="UP001464891">
    <property type="component" value="Unassembled WGS sequence"/>
</dbReference>
<keyword evidence="2" id="KW-0675">Receptor</keyword>
<keyword evidence="3" id="KW-1185">Reference proteome</keyword>
<comment type="caution">
    <text evidence="2">The sequence shown here is derived from an EMBL/GenBank/DDBJ whole genome shotgun (WGS) entry which is preliminary data.</text>
</comment>
<feature type="compositionally biased region" description="Polar residues" evidence="1">
    <location>
        <begin position="114"/>
        <end position="129"/>
    </location>
</feature>
<feature type="compositionally biased region" description="Polar residues" evidence="1">
    <location>
        <begin position="1178"/>
        <end position="1190"/>
    </location>
</feature>
<proteinExistence type="predicted"/>
<sequence length="1204" mass="131209">MRGTALSSKAIIRLSLLTTAVGALGITAPVHGTEVLQPSIQSQSLQLPEPPGQPAGVSFISTDSIQFDPDKTGFAIANSSELAEFQSEPSSNIGDAKPSTLIAPVPSGELPPLTAQTTENSPESQSPEASENPASSGPTSPASSSPDATVPTLPAVSSDKTSAIRLEIASVDDPRVIADGRSIVTLQGRLLNEQGELLPINAIATLTASAGQFVGADQDRDRPGFQVVVQQGQFTAQLQSTLEAQKVRVRAAVDLKDESERSPETEALLQPTGGLVTSTWQPEELEAYTQVEFITNLRPSLVTGSVNLRIGPGGTDFYDSFRDFLDPELLDDDTRVDVNAAVFGIGAVGEWLFTGAYNSQRSLNETCDGTNRLFRDIQFCEQNYPVYGDSSTSTYLTPSTDSVYLRFERTSPVAGAEPDYGMWGDYNTLEFARTSQLFTATNRQLHGFKGNYNLGNLQATLLYGNNIQGFQRDTLVPDGTSGYYFLSRRLVIPGSENVFLETEEINRPGTVLERKSLNRGPDYEIDYDRGSLIFRRPILAVELNPLGQSLVRRIVVTYQHETAGDGDTNLYAGRLQYNFSREFDRESWTGFSYLREDQGAQDFELYGLDFFFPLGTDGQLVGEVARSNYDSLFRGNLTGSAYRLELSGKITSAIAGQAYYRSVDEGFNNNATVSFTPGQTRYGAALATALSDTTKLSFLFDRETNYGIAPLVRTTIPDLFNPAPEPIPGSAVNNTLTTFSAGIQQKLGSADVSLEWLNRDREDRATPELFEGDASQLVSRFGLPLTESLTFKAQNELNLGDIDPLYPDRTTFGLDWAAYPGVTVRLAHQFSSGGLLGDTSITSLDTILEHYFSENTSITGRYSVLSGFNGFTGQGAVGLNHRWAIAPGLRLNLSYEHIFSNLFGRTAAGERFAQPFATGQGAAALGLLSGDSYGVGLEYTDNPNLKASARFEHRTSSAGSNTVISAAAAGKVSPALTALARYQQASASNQLLAVLGDTANLKLGLAYRDPRSDRFNALLRYEYRLNPATSPETFLFGRRDDDATDHLFAAEAIYAPDWRWEFYGKYALRNSTSYRAQDLSNTNTISLAQLRTTYRLGYRMDVVGEVRWLTQPATDYSELGWVVEAGYYLTPNLRLAAGYSFGDIDDRDFNGARSRGGLYLGLNLKLNELFDGFGLQKTTPRQQQESQVNPTALAPVAPMPNTNP</sequence>
<organism evidence="2 3">
    <name type="scientific">Trichocoleus desertorum GB2-A4</name>
    <dbReference type="NCBI Taxonomy" id="2933944"/>
    <lineage>
        <taxon>Bacteria</taxon>
        <taxon>Bacillati</taxon>
        <taxon>Cyanobacteriota</taxon>
        <taxon>Cyanophyceae</taxon>
        <taxon>Leptolyngbyales</taxon>
        <taxon>Trichocoleusaceae</taxon>
        <taxon>Trichocoleus</taxon>
    </lineage>
</organism>
<gene>
    <name evidence="2" type="ORF">NC998_21915</name>
</gene>
<reference evidence="2 3" key="1">
    <citation type="submission" date="2022-04" db="EMBL/GenBank/DDBJ databases">
        <title>Positive selection, recombination, and allopatry shape intraspecific diversity of widespread and dominant cyanobacteria.</title>
        <authorList>
            <person name="Wei J."/>
            <person name="Shu W."/>
            <person name="Hu C."/>
        </authorList>
    </citation>
    <scope>NUCLEOTIDE SEQUENCE [LARGE SCALE GENOMIC DNA]</scope>
    <source>
        <strain evidence="2 3">GB2-A4</strain>
    </source>
</reference>
<dbReference type="EMBL" id="JAMPKM010000016">
    <property type="protein sequence ID" value="MEP0819760.1"/>
    <property type="molecule type" value="Genomic_DNA"/>
</dbReference>
<evidence type="ECO:0000313" key="2">
    <source>
        <dbReference type="EMBL" id="MEP0819760.1"/>
    </source>
</evidence>
<accession>A0ABV0JD97</accession>
<protein>
    <submittedName>
        <fullName evidence="2">TonB-dependent receptor</fullName>
    </submittedName>
</protein>
<evidence type="ECO:0000256" key="1">
    <source>
        <dbReference type="SAM" id="MobiDB-lite"/>
    </source>
</evidence>
<dbReference type="SUPFAM" id="SSF56935">
    <property type="entry name" value="Porins"/>
    <property type="match status" value="2"/>
</dbReference>